<dbReference type="OrthoDB" id="2422123at2759"/>
<reference evidence="2" key="1">
    <citation type="submission" date="2021-06" db="EMBL/GenBank/DDBJ databases">
        <authorList>
            <person name="Kallberg Y."/>
            <person name="Tangrot J."/>
            <person name="Rosling A."/>
        </authorList>
    </citation>
    <scope>NUCLEOTIDE SEQUENCE</scope>
    <source>
        <strain evidence="2">CL551</strain>
    </source>
</reference>
<evidence type="ECO:0000256" key="1">
    <source>
        <dbReference type="SAM" id="Coils"/>
    </source>
</evidence>
<keyword evidence="1" id="KW-0175">Coiled coil</keyword>
<dbReference type="EMBL" id="CAJVPV010009018">
    <property type="protein sequence ID" value="CAG8637354.1"/>
    <property type="molecule type" value="Genomic_DNA"/>
</dbReference>
<proteinExistence type="predicted"/>
<feature type="non-terminal residue" evidence="2">
    <location>
        <position position="1"/>
    </location>
</feature>
<protein>
    <submittedName>
        <fullName evidence="2">9729_t:CDS:1</fullName>
    </submittedName>
</protein>
<evidence type="ECO:0000313" key="3">
    <source>
        <dbReference type="Proteomes" id="UP000789342"/>
    </source>
</evidence>
<accession>A0A9N9GZ98</accession>
<evidence type="ECO:0000313" key="2">
    <source>
        <dbReference type="EMBL" id="CAG8637354.1"/>
    </source>
</evidence>
<gene>
    <name evidence="2" type="ORF">AMORRO_LOCUS9361</name>
</gene>
<name>A0A9N9GZ98_9GLOM</name>
<keyword evidence="3" id="KW-1185">Reference proteome</keyword>
<dbReference type="Proteomes" id="UP000789342">
    <property type="component" value="Unassembled WGS sequence"/>
</dbReference>
<feature type="coiled-coil region" evidence="1">
    <location>
        <begin position="3"/>
        <end position="44"/>
    </location>
</feature>
<comment type="caution">
    <text evidence="2">The sequence shown here is derived from an EMBL/GenBank/DDBJ whole genome shotgun (WGS) entry which is preliminary data.</text>
</comment>
<organism evidence="2 3">
    <name type="scientific">Acaulospora morrowiae</name>
    <dbReference type="NCBI Taxonomy" id="94023"/>
    <lineage>
        <taxon>Eukaryota</taxon>
        <taxon>Fungi</taxon>
        <taxon>Fungi incertae sedis</taxon>
        <taxon>Mucoromycota</taxon>
        <taxon>Glomeromycotina</taxon>
        <taxon>Glomeromycetes</taxon>
        <taxon>Diversisporales</taxon>
        <taxon>Acaulosporaceae</taxon>
        <taxon>Acaulospora</taxon>
    </lineage>
</organism>
<sequence>IFMQDVEKEYRERISANNKLRNEIKDLKMQVHIAEKELASMKSDSSH</sequence>
<dbReference type="AlphaFoldDB" id="A0A9N9GZ98"/>